<evidence type="ECO:0000313" key="8">
    <source>
        <dbReference type="EMBL" id="CAK9006173.1"/>
    </source>
</evidence>
<proteinExistence type="predicted"/>
<name>A0ABP0IVS4_9DINO</name>
<dbReference type="Proteomes" id="UP001642484">
    <property type="component" value="Unassembled WGS sequence"/>
</dbReference>
<dbReference type="InterPro" id="IPR027359">
    <property type="entry name" value="Volt_channel_dom_sf"/>
</dbReference>
<dbReference type="Gene3D" id="1.10.287.70">
    <property type="match status" value="1"/>
</dbReference>
<feature type="region of interest" description="Disordered" evidence="5">
    <location>
        <begin position="1"/>
        <end position="26"/>
    </location>
</feature>
<dbReference type="PANTHER" id="PTHR10037:SF62">
    <property type="entry name" value="SODIUM CHANNEL PROTEIN 60E"/>
    <property type="match status" value="1"/>
</dbReference>
<dbReference type="SUPFAM" id="SSF81324">
    <property type="entry name" value="Voltage-gated potassium channels"/>
    <property type="match status" value="1"/>
</dbReference>
<evidence type="ECO:0000259" key="7">
    <source>
        <dbReference type="Pfam" id="PF00520"/>
    </source>
</evidence>
<feature type="domain" description="Ion transport" evidence="7">
    <location>
        <begin position="79"/>
        <end position="321"/>
    </location>
</feature>
<dbReference type="InterPro" id="IPR005821">
    <property type="entry name" value="Ion_trans_dom"/>
</dbReference>
<dbReference type="Gene3D" id="1.20.120.350">
    <property type="entry name" value="Voltage-gated potassium channels. Chain C"/>
    <property type="match status" value="1"/>
</dbReference>
<evidence type="ECO:0000256" key="5">
    <source>
        <dbReference type="SAM" id="MobiDB-lite"/>
    </source>
</evidence>
<feature type="transmembrane region" description="Helical" evidence="6">
    <location>
        <begin position="75"/>
        <end position="94"/>
    </location>
</feature>
<evidence type="ECO:0000256" key="2">
    <source>
        <dbReference type="ARBA" id="ARBA00022692"/>
    </source>
</evidence>
<comment type="caution">
    <text evidence="8">The sequence shown here is derived from an EMBL/GenBank/DDBJ whole genome shotgun (WGS) entry which is preliminary data.</text>
</comment>
<dbReference type="PANTHER" id="PTHR10037">
    <property type="entry name" value="VOLTAGE-GATED CATION CHANNEL CALCIUM AND SODIUM"/>
    <property type="match status" value="1"/>
</dbReference>
<evidence type="ECO:0000256" key="4">
    <source>
        <dbReference type="ARBA" id="ARBA00023136"/>
    </source>
</evidence>
<sequence length="429" mass="48322">MAERKDPPVRGTSCVLRPEPPEPPELPVFARQSFTSPETPRVTKLQADFHKVEKVVEAKLGSSKEKVAYMLETDMFINVMTVIIVIDCVCALVATDSRAMETDPPFYTELLSHLCLVIYSAELLAILGLKGVAALKRKSILFDAFCVLCSYMVFCFQIFESFGGSSWGFVRELRLVRVIRVMRVARILQRTRSLKELRKLVSMMATCMKTLGWSFIFCFAFMTFWAMLMVEFVHPLVVQMQQEAVLDCPECIRSTSSIMAANLLLFKTVIAGDSWGHIAVPVIEHSPATAIIFCGSLMTTVFGVLNLLIAVVVDSFAESRQNDVLNLAQELEREHEKDRKYMERIFNRLDMTHSGDLTLEDLVKGAQTDPEFQSRLRVMDIDEADLEQLFKGTTRGERWKGAVQCPANPLNHPSFVAGCARVLRVRGPC</sequence>
<keyword evidence="4 6" id="KW-0472">Membrane</keyword>
<organism evidence="8 9">
    <name type="scientific">Durusdinium trenchii</name>
    <dbReference type="NCBI Taxonomy" id="1381693"/>
    <lineage>
        <taxon>Eukaryota</taxon>
        <taxon>Sar</taxon>
        <taxon>Alveolata</taxon>
        <taxon>Dinophyceae</taxon>
        <taxon>Suessiales</taxon>
        <taxon>Symbiodiniaceae</taxon>
        <taxon>Durusdinium</taxon>
    </lineage>
</organism>
<evidence type="ECO:0000256" key="6">
    <source>
        <dbReference type="SAM" id="Phobius"/>
    </source>
</evidence>
<evidence type="ECO:0000313" key="9">
    <source>
        <dbReference type="Proteomes" id="UP001642484"/>
    </source>
</evidence>
<feature type="transmembrane region" description="Helical" evidence="6">
    <location>
        <begin position="210"/>
        <end position="230"/>
    </location>
</feature>
<dbReference type="Pfam" id="PF00520">
    <property type="entry name" value="Ion_trans"/>
    <property type="match status" value="1"/>
</dbReference>
<keyword evidence="9" id="KW-1185">Reference proteome</keyword>
<feature type="transmembrane region" description="Helical" evidence="6">
    <location>
        <begin position="290"/>
        <end position="313"/>
    </location>
</feature>
<protein>
    <recommendedName>
        <fullName evidence="7">Ion transport domain-containing protein</fullName>
    </recommendedName>
</protein>
<keyword evidence="3 6" id="KW-1133">Transmembrane helix</keyword>
<keyword evidence="2 6" id="KW-0812">Transmembrane</keyword>
<dbReference type="EMBL" id="CAXAMN010003780">
    <property type="protein sequence ID" value="CAK9006173.1"/>
    <property type="molecule type" value="Genomic_DNA"/>
</dbReference>
<comment type="subcellular location">
    <subcellularLocation>
        <location evidence="1">Membrane</location>
        <topology evidence="1">Multi-pass membrane protein</topology>
    </subcellularLocation>
</comment>
<evidence type="ECO:0000256" key="1">
    <source>
        <dbReference type="ARBA" id="ARBA00004141"/>
    </source>
</evidence>
<reference evidence="8 9" key="1">
    <citation type="submission" date="2024-02" db="EMBL/GenBank/DDBJ databases">
        <authorList>
            <person name="Chen Y."/>
            <person name="Shah S."/>
            <person name="Dougan E. K."/>
            <person name="Thang M."/>
            <person name="Chan C."/>
        </authorList>
    </citation>
    <scope>NUCLEOTIDE SEQUENCE [LARGE SCALE GENOMIC DNA]</scope>
</reference>
<dbReference type="InterPro" id="IPR043203">
    <property type="entry name" value="VGCC_Ca_Na"/>
</dbReference>
<evidence type="ECO:0000256" key="3">
    <source>
        <dbReference type="ARBA" id="ARBA00022989"/>
    </source>
</evidence>
<feature type="transmembrane region" description="Helical" evidence="6">
    <location>
        <begin position="140"/>
        <end position="159"/>
    </location>
</feature>
<accession>A0ABP0IVS4</accession>
<feature type="transmembrane region" description="Helical" evidence="6">
    <location>
        <begin position="106"/>
        <end position="128"/>
    </location>
</feature>
<gene>
    <name evidence="8" type="ORF">CCMP2556_LOCUS8358</name>
</gene>